<accession>A0A5C5FM20</accession>
<feature type="signal peptide" evidence="3">
    <location>
        <begin position="1"/>
        <end position="18"/>
    </location>
</feature>
<evidence type="ECO:0000313" key="5">
    <source>
        <dbReference type="Proteomes" id="UP000311382"/>
    </source>
</evidence>
<feature type="chain" id="PRO_5022894042" description="PLC-like phosphodiesterase" evidence="3">
    <location>
        <begin position="19"/>
        <end position="328"/>
    </location>
</feature>
<dbReference type="AlphaFoldDB" id="A0A5C5FM20"/>
<feature type="region of interest" description="Disordered" evidence="2">
    <location>
        <begin position="22"/>
        <end position="49"/>
    </location>
</feature>
<organism evidence="4 5">
    <name type="scientific">Rhodotorula diobovata</name>
    <dbReference type="NCBI Taxonomy" id="5288"/>
    <lineage>
        <taxon>Eukaryota</taxon>
        <taxon>Fungi</taxon>
        <taxon>Dikarya</taxon>
        <taxon>Basidiomycota</taxon>
        <taxon>Pucciniomycotina</taxon>
        <taxon>Microbotryomycetes</taxon>
        <taxon>Sporidiobolales</taxon>
        <taxon>Sporidiobolaceae</taxon>
        <taxon>Rhodotorula</taxon>
    </lineage>
</organism>
<comment type="similarity">
    <text evidence="1">Belongs to the AIM6 family.</text>
</comment>
<protein>
    <recommendedName>
        <fullName evidence="6">PLC-like phosphodiesterase</fullName>
    </recommendedName>
</protein>
<feature type="region of interest" description="Disordered" evidence="2">
    <location>
        <begin position="292"/>
        <end position="328"/>
    </location>
</feature>
<dbReference type="Proteomes" id="UP000311382">
    <property type="component" value="Unassembled WGS sequence"/>
</dbReference>
<keyword evidence="5" id="KW-1185">Reference proteome</keyword>
<dbReference type="EMBL" id="SOZI01000179">
    <property type="protein sequence ID" value="TNY17735.1"/>
    <property type="molecule type" value="Genomic_DNA"/>
</dbReference>
<dbReference type="InterPro" id="IPR017946">
    <property type="entry name" value="PLC-like_Pdiesterase_TIM-brl"/>
</dbReference>
<comment type="caution">
    <text evidence="4">The sequence shown here is derived from an EMBL/GenBank/DDBJ whole genome shotgun (WGS) entry which is preliminary data.</text>
</comment>
<dbReference type="GO" id="GO:0008081">
    <property type="term" value="F:phosphoric diester hydrolase activity"/>
    <property type="evidence" value="ECO:0007669"/>
    <property type="project" value="InterPro"/>
</dbReference>
<dbReference type="GO" id="GO:0006629">
    <property type="term" value="P:lipid metabolic process"/>
    <property type="evidence" value="ECO:0007669"/>
    <property type="project" value="InterPro"/>
</dbReference>
<dbReference type="OrthoDB" id="4153866at2759"/>
<dbReference type="InterPro" id="IPR051236">
    <property type="entry name" value="HAT_RTT109-like"/>
</dbReference>
<name>A0A5C5FM20_9BASI</name>
<evidence type="ECO:0000256" key="3">
    <source>
        <dbReference type="SAM" id="SignalP"/>
    </source>
</evidence>
<evidence type="ECO:0000256" key="1">
    <source>
        <dbReference type="ARBA" id="ARBA00008858"/>
    </source>
</evidence>
<reference evidence="4 5" key="1">
    <citation type="submission" date="2019-03" db="EMBL/GenBank/DDBJ databases">
        <title>Rhodosporidium diobovatum UCD-FST 08-225 genome sequencing, assembly, and annotation.</title>
        <authorList>
            <person name="Fakankun I.U."/>
            <person name="Fristensky B."/>
            <person name="Levin D.B."/>
        </authorList>
    </citation>
    <scope>NUCLEOTIDE SEQUENCE [LARGE SCALE GENOMIC DNA]</scope>
    <source>
        <strain evidence="4 5">UCD-FST 08-225</strain>
    </source>
</reference>
<sequence>MLLPALAAPLLLSSLAIARPPQTPQLPLSAPSRPHQGPEVGRRPRGEYRMLPGYSPYPGGISAPELRMPTGFSRNIPERRIHSHNDYWRDVPVDTALSHGVLSIEADVWLNPRDDVLYVSHSVAALTRARTFSRLQENERERRRPWTSFYEGNLTPIQLLVDLKTRGNETYHAVLRELEPLRQRGWLTTWNGTHVVPGPVKVLLTGNGINADVRAQVAPARERDVFLDAPLLQLDDIWQGLDGLEYGWNSTLAPMACVPPSLLFTSALSPLSQFFRRPQVRLVLLRDELDRPSRHRPCSRRSPPFGAPLIRSSPCRRPSPLGVPASVR</sequence>
<keyword evidence="3" id="KW-0732">Signal</keyword>
<evidence type="ECO:0000256" key="2">
    <source>
        <dbReference type="SAM" id="MobiDB-lite"/>
    </source>
</evidence>
<dbReference type="PANTHER" id="PTHR31571">
    <property type="entry name" value="ALTERED INHERITANCE OF MITOCHONDRIA PROTEIN 6"/>
    <property type="match status" value="1"/>
</dbReference>
<dbReference type="SUPFAM" id="SSF51695">
    <property type="entry name" value="PLC-like phosphodiesterases"/>
    <property type="match status" value="1"/>
</dbReference>
<evidence type="ECO:0000313" key="4">
    <source>
        <dbReference type="EMBL" id="TNY17735.1"/>
    </source>
</evidence>
<gene>
    <name evidence="4" type="ORF">DMC30DRAFT_92764</name>
</gene>
<evidence type="ECO:0008006" key="6">
    <source>
        <dbReference type="Google" id="ProtNLM"/>
    </source>
</evidence>
<dbReference type="STRING" id="5288.A0A5C5FM20"/>
<dbReference type="PANTHER" id="PTHR31571:SF5">
    <property type="entry name" value="ALTERED INHERITANCE OF MITOCHONDRIA PROTEIN 6"/>
    <property type="match status" value="1"/>
</dbReference>
<proteinExistence type="inferred from homology"/>